<evidence type="ECO:0000313" key="3">
    <source>
        <dbReference type="Proteomes" id="UP000325081"/>
    </source>
</evidence>
<evidence type="ECO:0000313" key="2">
    <source>
        <dbReference type="EMBL" id="GER51146.1"/>
    </source>
</evidence>
<protein>
    <submittedName>
        <fullName evidence="2">Aggrecan core protein</fullName>
    </submittedName>
</protein>
<feature type="region of interest" description="Disordered" evidence="1">
    <location>
        <begin position="120"/>
        <end position="177"/>
    </location>
</feature>
<name>A0A5A7R1C2_STRAF</name>
<keyword evidence="3" id="KW-1185">Reference proteome</keyword>
<proteinExistence type="predicted"/>
<dbReference type="Proteomes" id="UP000325081">
    <property type="component" value="Unassembled WGS sequence"/>
</dbReference>
<reference evidence="3" key="1">
    <citation type="journal article" date="2019" name="Curr. Biol.">
        <title>Genome Sequence of Striga asiatica Provides Insight into the Evolution of Plant Parasitism.</title>
        <authorList>
            <person name="Yoshida S."/>
            <person name="Kim S."/>
            <person name="Wafula E.K."/>
            <person name="Tanskanen J."/>
            <person name="Kim Y.M."/>
            <person name="Honaas L."/>
            <person name="Yang Z."/>
            <person name="Spallek T."/>
            <person name="Conn C.E."/>
            <person name="Ichihashi Y."/>
            <person name="Cheong K."/>
            <person name="Cui S."/>
            <person name="Der J.P."/>
            <person name="Gundlach H."/>
            <person name="Jiao Y."/>
            <person name="Hori C."/>
            <person name="Ishida J.K."/>
            <person name="Kasahara H."/>
            <person name="Kiba T."/>
            <person name="Kim M.S."/>
            <person name="Koo N."/>
            <person name="Laohavisit A."/>
            <person name="Lee Y.H."/>
            <person name="Lumba S."/>
            <person name="McCourt P."/>
            <person name="Mortimer J.C."/>
            <person name="Mutuku J.M."/>
            <person name="Nomura T."/>
            <person name="Sasaki-Sekimoto Y."/>
            <person name="Seto Y."/>
            <person name="Wang Y."/>
            <person name="Wakatake T."/>
            <person name="Sakakibara H."/>
            <person name="Demura T."/>
            <person name="Yamaguchi S."/>
            <person name="Yoneyama K."/>
            <person name="Manabe R.I."/>
            <person name="Nelson D.C."/>
            <person name="Schulman A.H."/>
            <person name="Timko M.P."/>
            <person name="dePamphilis C.W."/>
            <person name="Choi D."/>
            <person name="Shirasu K."/>
        </authorList>
    </citation>
    <scope>NUCLEOTIDE SEQUENCE [LARGE SCALE GENOMIC DNA]</scope>
    <source>
        <strain evidence="3">cv. UVA1</strain>
    </source>
</reference>
<organism evidence="2 3">
    <name type="scientific">Striga asiatica</name>
    <name type="common">Asiatic witchweed</name>
    <name type="synonym">Buchnera asiatica</name>
    <dbReference type="NCBI Taxonomy" id="4170"/>
    <lineage>
        <taxon>Eukaryota</taxon>
        <taxon>Viridiplantae</taxon>
        <taxon>Streptophyta</taxon>
        <taxon>Embryophyta</taxon>
        <taxon>Tracheophyta</taxon>
        <taxon>Spermatophyta</taxon>
        <taxon>Magnoliopsida</taxon>
        <taxon>eudicotyledons</taxon>
        <taxon>Gunneridae</taxon>
        <taxon>Pentapetalae</taxon>
        <taxon>asterids</taxon>
        <taxon>lamiids</taxon>
        <taxon>Lamiales</taxon>
        <taxon>Orobanchaceae</taxon>
        <taxon>Buchnereae</taxon>
        <taxon>Striga</taxon>
    </lineage>
</organism>
<feature type="compositionally biased region" description="Basic and acidic residues" evidence="1">
    <location>
        <begin position="1"/>
        <end position="18"/>
    </location>
</feature>
<dbReference type="AlphaFoldDB" id="A0A5A7R1C2"/>
<feature type="region of interest" description="Disordered" evidence="1">
    <location>
        <begin position="1"/>
        <end position="81"/>
    </location>
</feature>
<dbReference type="EMBL" id="BKCP01009515">
    <property type="protein sequence ID" value="GER51146.1"/>
    <property type="molecule type" value="Genomic_DNA"/>
</dbReference>
<comment type="caution">
    <text evidence="2">The sequence shown here is derived from an EMBL/GenBank/DDBJ whole genome shotgun (WGS) entry which is preliminary data.</text>
</comment>
<sequence length="177" mass="19454">MATKVGEHDHQIKAHSSDHQPQPYAPVLEPHVPPEHRPCTRRQNAHARKQIAHTRRQPTHDDNVTRVSPAPQSDPRVPNANCEPHATRLGFFIDLCVPETFCMRSPRPNARARRAIRAVSATAHPNSSARPPDRANSATSAPYDHSPPSCPTSFKEQLAEGSIEVSGVPSARKASRS</sequence>
<feature type="compositionally biased region" description="Basic residues" evidence="1">
    <location>
        <begin position="39"/>
        <end position="57"/>
    </location>
</feature>
<gene>
    <name evidence="2" type="ORF">STAS_28504</name>
</gene>
<accession>A0A5A7R1C2</accession>
<evidence type="ECO:0000256" key="1">
    <source>
        <dbReference type="SAM" id="MobiDB-lite"/>
    </source>
</evidence>